<protein>
    <submittedName>
        <fullName evidence="2">Asp-tRNA(Asn)/Glu-tRNA(Gln) amidotransferase subunit GatA</fullName>
        <ecNumber evidence="2">6.3.5.7</ecNumber>
    </submittedName>
</protein>
<gene>
    <name evidence="2" type="primary">gatA</name>
    <name evidence="2" type="ORF">FG904_01350</name>
</gene>
<organism evidence="2 3">
    <name type="scientific">Mycoplasma nasistruthionis</name>
    <dbReference type="NCBI Taxonomy" id="353852"/>
    <lineage>
        <taxon>Bacteria</taxon>
        <taxon>Bacillati</taxon>
        <taxon>Mycoplasmatota</taxon>
        <taxon>Mollicutes</taxon>
        <taxon>Mycoplasmataceae</taxon>
        <taxon>Mycoplasma</taxon>
    </lineage>
</organism>
<dbReference type="Gene3D" id="3.90.1300.10">
    <property type="entry name" value="Amidase signature (AS) domain"/>
    <property type="match status" value="1"/>
</dbReference>
<accession>A0A5B7XUT5</accession>
<proteinExistence type="predicted"/>
<dbReference type="InterPro" id="IPR000120">
    <property type="entry name" value="Amidase"/>
</dbReference>
<dbReference type="Pfam" id="PF01425">
    <property type="entry name" value="Amidase"/>
    <property type="match status" value="1"/>
</dbReference>
<dbReference type="Proteomes" id="UP000305457">
    <property type="component" value="Chromosome"/>
</dbReference>
<dbReference type="InterPro" id="IPR036928">
    <property type="entry name" value="AS_sf"/>
</dbReference>
<reference evidence="2 3" key="1">
    <citation type="submission" date="2019-06" db="EMBL/GenBank/DDBJ databases">
        <title>Mycoplasma sp. 2F1A isolated from ostrich.</title>
        <authorList>
            <person name="Spergser J."/>
        </authorList>
    </citation>
    <scope>NUCLEOTIDE SEQUENCE [LARGE SCALE GENOMIC DNA]</scope>
    <source>
        <strain evidence="2 3">2F1A</strain>
    </source>
</reference>
<dbReference type="PANTHER" id="PTHR11895:SF151">
    <property type="entry name" value="GLUTAMYL-TRNA(GLN) AMIDOTRANSFERASE SUBUNIT A"/>
    <property type="match status" value="1"/>
</dbReference>
<dbReference type="AlphaFoldDB" id="A0A5B7XUT5"/>
<evidence type="ECO:0000313" key="3">
    <source>
        <dbReference type="Proteomes" id="UP000305457"/>
    </source>
</evidence>
<evidence type="ECO:0000259" key="1">
    <source>
        <dbReference type="Pfam" id="PF01425"/>
    </source>
</evidence>
<keyword evidence="2" id="KW-0436">Ligase</keyword>
<evidence type="ECO:0000313" key="2">
    <source>
        <dbReference type="EMBL" id="QCZ36661.1"/>
    </source>
</evidence>
<sequence length="440" mass="48021">MQNYKHKGNFELALREMQNDTNNAVSHVFSDGLISQNPSNTILKDVVFTIKDVFATKDAKTQASSKILLNFQPGYNATVVSKLLDASAKAVSKVHNDELALGGTGTYSGFGLITNPLDPKRLVGGSSSGSAATMTKNVGLALGSDTGDSVRLPASYNGLVGFKPSYGAISRYGMFAYASSLDTVAYFTHDVSDTIEVARATYGLDDKDMTTKEVELPVNQSLKPAKVLALDLSEFCQDFVNSAYSNALNKLKENNIAVEVIKPNLDILRAINIVYRVVSFSEASSNLANLNGVAFGNRVEKDTWQDIMHSTRSTHFGQMVQERLALGSYFLYTENQQEVFIKAQKARTVIANYLNSLHEQADVVIYPAFASIAPLLDEDTSQYDVMNYILTGANLAGNPSITIPLGTYNDLPFNLAIDAKRYNDAKLLSYALYIQGLIKE</sequence>
<dbReference type="NCBIfam" id="NF005517">
    <property type="entry name" value="PRK07139.1"/>
    <property type="match status" value="1"/>
</dbReference>
<dbReference type="EMBL" id="CP040825">
    <property type="protein sequence ID" value="QCZ36661.1"/>
    <property type="molecule type" value="Genomic_DNA"/>
</dbReference>
<dbReference type="EC" id="6.3.5.7" evidence="2"/>
<dbReference type="KEGG" id="mnh:FG904_01350"/>
<dbReference type="GO" id="GO:0050567">
    <property type="term" value="F:glutaminyl-tRNA synthase (glutamine-hydrolyzing) activity"/>
    <property type="evidence" value="ECO:0007669"/>
    <property type="project" value="UniProtKB-EC"/>
</dbReference>
<dbReference type="RefSeq" id="WP_139592144.1">
    <property type="nucleotide sequence ID" value="NZ_CP040825.1"/>
</dbReference>
<dbReference type="GO" id="GO:0016740">
    <property type="term" value="F:transferase activity"/>
    <property type="evidence" value="ECO:0007669"/>
    <property type="project" value="UniProtKB-KW"/>
</dbReference>
<feature type="domain" description="Amidase" evidence="1">
    <location>
        <begin position="38"/>
        <end position="428"/>
    </location>
</feature>
<dbReference type="PANTHER" id="PTHR11895">
    <property type="entry name" value="TRANSAMIDASE"/>
    <property type="match status" value="1"/>
</dbReference>
<dbReference type="SUPFAM" id="SSF75304">
    <property type="entry name" value="Amidase signature (AS) enzymes"/>
    <property type="match status" value="1"/>
</dbReference>
<dbReference type="InterPro" id="IPR023631">
    <property type="entry name" value="Amidase_dom"/>
</dbReference>
<dbReference type="OrthoDB" id="9811471at2"/>
<keyword evidence="2" id="KW-0808">Transferase</keyword>
<name>A0A5B7XUT5_9MOLU</name>